<dbReference type="SMART" id="SM00862">
    <property type="entry name" value="Trans_reg_C"/>
    <property type="match status" value="1"/>
</dbReference>
<dbReference type="InterPro" id="IPR016032">
    <property type="entry name" value="Sig_transdc_resp-reg_C-effctor"/>
</dbReference>
<proteinExistence type="inferred from homology"/>
<dbReference type="Gene3D" id="1.10.10.10">
    <property type="entry name" value="Winged helix-like DNA-binding domain superfamily/Winged helix DNA-binding domain"/>
    <property type="match status" value="1"/>
</dbReference>
<evidence type="ECO:0000313" key="5">
    <source>
        <dbReference type="EMBL" id="PZG01220.1"/>
    </source>
</evidence>
<dbReference type="SUPFAM" id="SSF46894">
    <property type="entry name" value="C-terminal effector domain of the bipartite response regulators"/>
    <property type="match status" value="1"/>
</dbReference>
<reference evidence="5 6" key="1">
    <citation type="submission" date="2018-01" db="EMBL/GenBank/DDBJ databases">
        <title>Draft genome sequence of Jishengella endophytica.</title>
        <authorList>
            <person name="Sahin N."/>
            <person name="Ay H."/>
            <person name="Saygin H."/>
        </authorList>
    </citation>
    <scope>NUCLEOTIDE SEQUENCE [LARGE SCALE GENOMIC DNA]</scope>
    <source>
        <strain evidence="5 6">DSM 45430</strain>
    </source>
</reference>
<dbReference type="AlphaFoldDB" id="A0A2W2DK81"/>
<dbReference type="GO" id="GO:0006355">
    <property type="term" value="P:regulation of DNA-templated transcription"/>
    <property type="evidence" value="ECO:0007669"/>
    <property type="project" value="InterPro"/>
</dbReference>
<dbReference type="CDD" id="cd15831">
    <property type="entry name" value="BTAD"/>
    <property type="match status" value="1"/>
</dbReference>
<dbReference type="PANTHER" id="PTHR35807">
    <property type="entry name" value="TRANSCRIPTIONAL REGULATOR REDD-RELATED"/>
    <property type="match status" value="1"/>
</dbReference>
<comment type="similarity">
    <text evidence="1">Belongs to the AfsR/DnrI/RedD regulatory family.</text>
</comment>
<evidence type="ECO:0000256" key="1">
    <source>
        <dbReference type="ARBA" id="ARBA00005820"/>
    </source>
</evidence>
<evidence type="ECO:0000313" key="6">
    <source>
        <dbReference type="Proteomes" id="UP000248627"/>
    </source>
</evidence>
<dbReference type="InterPro" id="IPR005158">
    <property type="entry name" value="BTAD"/>
</dbReference>
<dbReference type="GO" id="GO:0003677">
    <property type="term" value="F:DNA binding"/>
    <property type="evidence" value="ECO:0007669"/>
    <property type="project" value="UniProtKB-UniRule"/>
</dbReference>
<dbReference type="Pfam" id="PF03704">
    <property type="entry name" value="BTAD"/>
    <property type="match status" value="1"/>
</dbReference>
<keyword evidence="6" id="KW-1185">Reference proteome</keyword>
<dbReference type="EMBL" id="POTX01000001">
    <property type="protein sequence ID" value="PZG01220.1"/>
    <property type="molecule type" value="Genomic_DNA"/>
</dbReference>
<evidence type="ECO:0000256" key="3">
    <source>
        <dbReference type="ARBA" id="ARBA00023125"/>
    </source>
</evidence>
<dbReference type="Proteomes" id="UP000248627">
    <property type="component" value="Unassembled WGS sequence"/>
</dbReference>
<protein>
    <submittedName>
        <fullName evidence="5">Uncharacterized protein</fullName>
    </submittedName>
</protein>
<comment type="caution">
    <text evidence="5">The sequence shown here is derived from an EMBL/GenBank/DDBJ whole genome shotgun (WGS) entry which is preliminary data.</text>
</comment>
<dbReference type="InterPro" id="IPR001867">
    <property type="entry name" value="OmpR/PhoB-type_DNA-bd"/>
</dbReference>
<keyword evidence="2" id="KW-0805">Transcription regulation</keyword>
<sequence>MNVNVLGELRVTENGRPVVPSAAKPRQVLALLTLRGDRVVQAGVLMEELWGSRLPRSASTTLQTYVLNIRNKLAAALPAGSGRSAKDVLVTCYGGYLLKLGDGRFDLREFEAQAAAGDAAYEIGDLPAAATLFRRALGQWQGSALLDVPHGRILQREVISMEHRRMAVLEQWIDVSLRLGRHAALLPELSVLVDEHPLHEGFRAQFMLALYRTGHVRRALQEFQALRLMLVDELGVEPSARLRRLHHAILCGNPIADPEEEFQQLTG</sequence>
<dbReference type="InterPro" id="IPR011990">
    <property type="entry name" value="TPR-like_helical_dom_sf"/>
</dbReference>
<dbReference type="Gene3D" id="1.25.40.10">
    <property type="entry name" value="Tetratricopeptide repeat domain"/>
    <property type="match status" value="1"/>
</dbReference>
<dbReference type="Pfam" id="PF00486">
    <property type="entry name" value="Trans_reg_C"/>
    <property type="match status" value="1"/>
</dbReference>
<evidence type="ECO:0000256" key="2">
    <source>
        <dbReference type="ARBA" id="ARBA00023015"/>
    </source>
</evidence>
<dbReference type="InterPro" id="IPR051677">
    <property type="entry name" value="AfsR-DnrI-RedD_regulator"/>
</dbReference>
<dbReference type="GO" id="GO:0000160">
    <property type="term" value="P:phosphorelay signal transduction system"/>
    <property type="evidence" value="ECO:0007669"/>
    <property type="project" value="InterPro"/>
</dbReference>
<name>A0A2W2DK81_9ACTN</name>
<evidence type="ECO:0000256" key="4">
    <source>
        <dbReference type="ARBA" id="ARBA00023163"/>
    </source>
</evidence>
<organism evidence="5 6">
    <name type="scientific">Micromonospora endophytica</name>
    <dbReference type="NCBI Taxonomy" id="515350"/>
    <lineage>
        <taxon>Bacteria</taxon>
        <taxon>Bacillati</taxon>
        <taxon>Actinomycetota</taxon>
        <taxon>Actinomycetes</taxon>
        <taxon>Micromonosporales</taxon>
        <taxon>Micromonosporaceae</taxon>
        <taxon>Micromonospora</taxon>
    </lineage>
</organism>
<dbReference type="OrthoDB" id="3208838at2"/>
<dbReference type="InterPro" id="IPR036388">
    <property type="entry name" value="WH-like_DNA-bd_sf"/>
</dbReference>
<dbReference type="PANTHER" id="PTHR35807:SF1">
    <property type="entry name" value="TRANSCRIPTIONAL REGULATOR REDD"/>
    <property type="match status" value="1"/>
</dbReference>
<dbReference type="SMART" id="SM01043">
    <property type="entry name" value="BTAD"/>
    <property type="match status" value="1"/>
</dbReference>
<dbReference type="RefSeq" id="WP_111241170.1">
    <property type="nucleotide sequence ID" value="NZ_AP023358.1"/>
</dbReference>
<accession>A0A2W2DK81</accession>
<gene>
    <name evidence="5" type="ORF">C1I93_00465</name>
</gene>
<dbReference type="PROSITE" id="PS51755">
    <property type="entry name" value="OMPR_PHOB"/>
    <property type="match status" value="1"/>
</dbReference>
<dbReference type="SUPFAM" id="SSF48452">
    <property type="entry name" value="TPR-like"/>
    <property type="match status" value="1"/>
</dbReference>
<keyword evidence="3" id="KW-0238">DNA-binding</keyword>
<keyword evidence="4" id="KW-0804">Transcription</keyword>